<dbReference type="Pfam" id="PF00179">
    <property type="entry name" value="UQ_con"/>
    <property type="match status" value="1"/>
</dbReference>
<feature type="domain" description="UBC core" evidence="1">
    <location>
        <begin position="1"/>
        <end position="163"/>
    </location>
</feature>
<name>A0A6B2LKV9_9EUKA</name>
<dbReference type="InterPro" id="IPR050113">
    <property type="entry name" value="Ub_conjugating_enzyme"/>
</dbReference>
<dbReference type="InterPro" id="IPR016135">
    <property type="entry name" value="UBQ-conjugating_enzyme/RWD"/>
</dbReference>
<sequence>MIKDLKSIKREDSKALGFTAEPRIDPAKNLENLYHWIVKLYFDGPLGTDLQASQKKFGIDYVELEMRFSEHYPFTPPFVRVVRPRFQFRTGHVTIGGSICMELLTNSGWRSTNDIESILIQIRAEMQGGNARLDLNAGQSYSEHEAWDAFNRAAGAHGWDIKSINPNMFPKV</sequence>
<dbReference type="PROSITE" id="PS50127">
    <property type="entry name" value="UBC_2"/>
    <property type="match status" value="1"/>
</dbReference>
<organism evidence="2">
    <name type="scientific">Arcella intermedia</name>
    <dbReference type="NCBI Taxonomy" id="1963864"/>
    <lineage>
        <taxon>Eukaryota</taxon>
        <taxon>Amoebozoa</taxon>
        <taxon>Tubulinea</taxon>
        <taxon>Elardia</taxon>
        <taxon>Arcellinida</taxon>
        <taxon>Sphaerothecina</taxon>
        <taxon>Arcellidae</taxon>
        <taxon>Arcella</taxon>
    </lineage>
</organism>
<dbReference type="SUPFAM" id="SSF54495">
    <property type="entry name" value="UBC-like"/>
    <property type="match status" value="1"/>
</dbReference>
<protein>
    <recommendedName>
        <fullName evidence="1">UBC core domain-containing protein</fullName>
    </recommendedName>
</protein>
<dbReference type="AlphaFoldDB" id="A0A6B2LKV9"/>
<evidence type="ECO:0000313" key="2">
    <source>
        <dbReference type="EMBL" id="NDV37693.1"/>
    </source>
</evidence>
<evidence type="ECO:0000259" key="1">
    <source>
        <dbReference type="PROSITE" id="PS50127"/>
    </source>
</evidence>
<accession>A0A6B2LKV9</accession>
<dbReference type="Gene3D" id="3.10.110.10">
    <property type="entry name" value="Ubiquitin Conjugating Enzyme"/>
    <property type="match status" value="1"/>
</dbReference>
<reference evidence="2" key="1">
    <citation type="journal article" date="2020" name="J. Eukaryot. Microbiol.">
        <title>De novo Sequencing, Assembly and Annotation of the Transcriptome for the Free-Living Testate Amoeba Arcella intermedia.</title>
        <authorList>
            <person name="Ribeiro G.M."/>
            <person name="Porfirio-Sousa A.L."/>
            <person name="Maurer-Alcala X.X."/>
            <person name="Katz L.A."/>
            <person name="Lahr D.J.G."/>
        </authorList>
    </citation>
    <scope>NUCLEOTIDE SEQUENCE</scope>
</reference>
<dbReference type="SMART" id="SM00212">
    <property type="entry name" value="UBCc"/>
    <property type="match status" value="1"/>
</dbReference>
<dbReference type="PANTHER" id="PTHR24067">
    <property type="entry name" value="UBIQUITIN-CONJUGATING ENZYME E2"/>
    <property type="match status" value="1"/>
</dbReference>
<proteinExistence type="predicted"/>
<dbReference type="EMBL" id="GIBP01008724">
    <property type="protein sequence ID" value="NDV37693.1"/>
    <property type="molecule type" value="Transcribed_RNA"/>
</dbReference>
<dbReference type="CDD" id="cd23802">
    <property type="entry name" value="UBCc_UBE2Q"/>
    <property type="match status" value="1"/>
</dbReference>
<dbReference type="InterPro" id="IPR000608">
    <property type="entry name" value="UBC"/>
</dbReference>